<dbReference type="RefSeq" id="WP_008164388.1">
    <property type="nucleotide sequence ID" value="NZ_AOHX01000046.1"/>
</dbReference>
<dbReference type="STRING" id="1230460.C495_15187"/>
<feature type="region of interest" description="Disordered" evidence="1">
    <location>
        <begin position="44"/>
        <end position="66"/>
    </location>
</feature>
<comment type="caution">
    <text evidence="2">The sequence shown here is derived from an EMBL/GenBank/DDBJ whole genome shotgun (WGS) entry which is preliminary data.</text>
</comment>
<dbReference type="PATRIC" id="fig|1230460.4.peg.3084"/>
<dbReference type="OrthoDB" id="205286at2157"/>
<dbReference type="InterPro" id="IPR045396">
    <property type="entry name" value="DUF6517"/>
</dbReference>
<evidence type="ECO:0000313" key="3">
    <source>
        <dbReference type="Proteomes" id="UP000011661"/>
    </source>
</evidence>
<dbReference type="AlphaFoldDB" id="L9VYU3"/>
<dbReference type="PROSITE" id="PS51257">
    <property type="entry name" value="PROKAR_LIPOPROTEIN"/>
    <property type="match status" value="1"/>
</dbReference>
<dbReference type="eggNOG" id="arCOG06262">
    <property type="taxonomic scope" value="Archaea"/>
</dbReference>
<evidence type="ECO:0008006" key="4">
    <source>
        <dbReference type="Google" id="ProtNLM"/>
    </source>
</evidence>
<gene>
    <name evidence="2" type="ORF">C495_15187</name>
</gene>
<dbReference type="EMBL" id="AOHX01000046">
    <property type="protein sequence ID" value="ELY42360.1"/>
    <property type="molecule type" value="Genomic_DNA"/>
</dbReference>
<reference evidence="2 3" key="1">
    <citation type="journal article" date="2014" name="PLoS Genet.">
        <title>Phylogenetically driven sequencing of extremely halophilic archaea reveals strategies for static and dynamic osmo-response.</title>
        <authorList>
            <person name="Becker E.A."/>
            <person name="Seitzer P.M."/>
            <person name="Tritt A."/>
            <person name="Larsen D."/>
            <person name="Krusor M."/>
            <person name="Yao A.I."/>
            <person name="Wu D."/>
            <person name="Madern D."/>
            <person name="Eisen J.A."/>
            <person name="Darling A.E."/>
            <person name="Facciotti M.T."/>
        </authorList>
    </citation>
    <scope>NUCLEOTIDE SEQUENCE [LARGE SCALE GENOMIC DNA]</scope>
    <source>
        <strain evidence="2 3">JCM 14089</strain>
    </source>
</reference>
<evidence type="ECO:0000313" key="2">
    <source>
        <dbReference type="EMBL" id="ELY42360.1"/>
    </source>
</evidence>
<name>L9VYU3_9EURY</name>
<sequence>MNRRQFVGTVAAGAVGTSAGCLSDVLNEELTFDASPIRVSTAAETEAGYEYQGTRERTEEREFGGESVGLTSYHSEYSRSIELPLEDVDGETDAGVFSLTSTPQIRVADETFNPIGELTTAELAERMQAQYDDLELGANIGGRAIEPDGPNTMVSFDTYEATATLDGGTELDVFFDIALPEHDYEYLVVAAIYPAADTVFEDERARVNTMATGLEHGDTVSIDRIEASDDSGDGDNE</sequence>
<dbReference type="Proteomes" id="UP000011661">
    <property type="component" value="Unassembled WGS sequence"/>
</dbReference>
<feature type="compositionally biased region" description="Basic and acidic residues" evidence="1">
    <location>
        <begin position="53"/>
        <end position="64"/>
    </location>
</feature>
<accession>L9VYU3</accession>
<evidence type="ECO:0000256" key="1">
    <source>
        <dbReference type="SAM" id="MobiDB-lite"/>
    </source>
</evidence>
<keyword evidence="3" id="KW-1185">Reference proteome</keyword>
<dbReference type="Pfam" id="PF20127">
    <property type="entry name" value="DUF6517"/>
    <property type="match status" value="1"/>
</dbReference>
<organism evidence="2 3">
    <name type="scientific">Natronorubrum sulfidifaciens JCM 14089</name>
    <dbReference type="NCBI Taxonomy" id="1230460"/>
    <lineage>
        <taxon>Archaea</taxon>
        <taxon>Methanobacteriati</taxon>
        <taxon>Methanobacteriota</taxon>
        <taxon>Stenosarchaea group</taxon>
        <taxon>Halobacteria</taxon>
        <taxon>Halobacteriales</taxon>
        <taxon>Natrialbaceae</taxon>
        <taxon>Natronorubrum</taxon>
    </lineage>
</organism>
<proteinExistence type="predicted"/>
<protein>
    <recommendedName>
        <fullName evidence="4">Lipoprotein</fullName>
    </recommendedName>
</protein>